<evidence type="ECO:0008006" key="4">
    <source>
        <dbReference type="Google" id="ProtNLM"/>
    </source>
</evidence>
<comment type="caution">
    <text evidence="3">The sequence shown here is derived from an EMBL/GenBank/DDBJ whole genome shotgun (WGS) entry which is preliminary data.</text>
</comment>
<organism evidence="3">
    <name type="scientific">gut metagenome</name>
    <dbReference type="NCBI Taxonomy" id="749906"/>
    <lineage>
        <taxon>unclassified sequences</taxon>
        <taxon>metagenomes</taxon>
        <taxon>organismal metagenomes</taxon>
    </lineage>
</organism>
<keyword evidence="2" id="KW-0472">Membrane</keyword>
<name>J9BP62_9ZZZZ</name>
<reference evidence="3" key="1">
    <citation type="journal article" date="2012" name="PLoS ONE">
        <title>Gene sets for utilization of primary and secondary nutrition supplies in the distal gut of endangered iberian lynx.</title>
        <authorList>
            <person name="Alcaide M."/>
            <person name="Messina E."/>
            <person name="Richter M."/>
            <person name="Bargiela R."/>
            <person name="Peplies J."/>
            <person name="Huws S.A."/>
            <person name="Newbold C.J."/>
            <person name="Golyshin P.N."/>
            <person name="Simon M.A."/>
            <person name="Lopez G."/>
            <person name="Yakimov M.M."/>
            <person name="Ferrer M."/>
        </authorList>
    </citation>
    <scope>NUCLEOTIDE SEQUENCE</scope>
</reference>
<evidence type="ECO:0000256" key="1">
    <source>
        <dbReference type="SAM" id="MobiDB-lite"/>
    </source>
</evidence>
<evidence type="ECO:0000256" key="2">
    <source>
        <dbReference type="SAM" id="Phobius"/>
    </source>
</evidence>
<dbReference type="EMBL" id="AMCI01009517">
    <property type="protein sequence ID" value="EJW89375.1"/>
    <property type="molecule type" value="Genomic_DNA"/>
</dbReference>
<dbReference type="AlphaFoldDB" id="J9BP62"/>
<protein>
    <recommendedName>
        <fullName evidence="4">Lipopolysaccharide assembly protein A domain-containing protein</fullName>
    </recommendedName>
</protein>
<feature type="compositionally biased region" description="Basic and acidic residues" evidence="1">
    <location>
        <begin position="204"/>
        <end position="233"/>
    </location>
</feature>
<evidence type="ECO:0000313" key="3">
    <source>
        <dbReference type="EMBL" id="EJW89375.1"/>
    </source>
</evidence>
<keyword evidence="2" id="KW-1133">Transmembrane helix</keyword>
<gene>
    <name evidence="3" type="ORF">EVA_22517</name>
</gene>
<sequence>MKKYVLGSVPQKQIRTENRKYAKGINMKIRTMLLLLVLILMAVFLIVNWTALSTVMTVNLVYTEIQAPLGAIVVGGFAALTVVLLIYMVWQQASVTMELRAAYKEARNARDVADHAEKSRFQESNRLMSERLEKLEALLTARSDEVLSCVQKQTTSLDERMDRIEKTLQSYSEDGQKRQDAAIEQINKDLSAMEKNLLTGLPAVKKEDADKEKDTQQEVDNTRKEKKMFGDLF</sequence>
<feature type="transmembrane region" description="Helical" evidence="2">
    <location>
        <begin position="69"/>
        <end position="90"/>
    </location>
</feature>
<proteinExistence type="predicted"/>
<accession>J9BP62</accession>
<feature type="transmembrane region" description="Helical" evidence="2">
    <location>
        <begin position="29"/>
        <end position="49"/>
    </location>
</feature>
<feature type="region of interest" description="Disordered" evidence="1">
    <location>
        <begin position="200"/>
        <end position="233"/>
    </location>
</feature>
<keyword evidence="2" id="KW-0812">Transmembrane</keyword>